<dbReference type="InterPro" id="IPR006094">
    <property type="entry name" value="Oxid_FAD_bind_N"/>
</dbReference>
<dbReference type="PANTHER" id="PTHR11748">
    <property type="entry name" value="D-LACTATE DEHYDROGENASE"/>
    <property type="match status" value="1"/>
</dbReference>
<keyword evidence="2" id="KW-0274">FAD</keyword>
<evidence type="ECO:0000256" key="2">
    <source>
        <dbReference type="ARBA" id="ARBA00022827"/>
    </source>
</evidence>
<keyword evidence="5" id="KW-1185">Reference proteome</keyword>
<dbReference type="SUPFAM" id="SSF56176">
    <property type="entry name" value="FAD-binding/transporter-associated domain-like"/>
    <property type="match status" value="1"/>
</dbReference>
<accession>A0A4R6AZ52</accession>
<evidence type="ECO:0000256" key="1">
    <source>
        <dbReference type="ARBA" id="ARBA00022630"/>
    </source>
</evidence>
<dbReference type="Pfam" id="PF01565">
    <property type="entry name" value="FAD_binding_4"/>
    <property type="match status" value="1"/>
</dbReference>
<evidence type="ECO:0000259" key="3">
    <source>
        <dbReference type="PROSITE" id="PS51387"/>
    </source>
</evidence>
<dbReference type="PROSITE" id="PS51387">
    <property type="entry name" value="FAD_PCMH"/>
    <property type="match status" value="1"/>
</dbReference>
<dbReference type="Proteomes" id="UP000294562">
    <property type="component" value="Unassembled WGS sequence"/>
</dbReference>
<dbReference type="EMBL" id="SMZO01000014">
    <property type="protein sequence ID" value="TDL89054.1"/>
    <property type="molecule type" value="Genomic_DNA"/>
</dbReference>
<dbReference type="OrthoDB" id="9811557at2"/>
<protein>
    <submittedName>
        <fullName evidence="4">FAD-binding protein</fullName>
    </submittedName>
</protein>
<proteinExistence type="predicted"/>
<dbReference type="SUPFAM" id="SSF55103">
    <property type="entry name" value="FAD-linked oxidases, C-terminal domain"/>
    <property type="match status" value="1"/>
</dbReference>
<name>A0A4R6AZ52_9RHOB</name>
<dbReference type="GO" id="GO:0003824">
    <property type="term" value="F:catalytic activity"/>
    <property type="evidence" value="ECO:0007669"/>
    <property type="project" value="InterPro"/>
</dbReference>
<dbReference type="PANTHER" id="PTHR11748:SF103">
    <property type="entry name" value="GLYCOLATE OXIDASE SUBUNIT GLCE"/>
    <property type="match status" value="1"/>
</dbReference>
<dbReference type="InterPro" id="IPR016166">
    <property type="entry name" value="FAD-bd_PCMH"/>
</dbReference>
<dbReference type="InterPro" id="IPR016169">
    <property type="entry name" value="FAD-bd_PCMH_sub2"/>
</dbReference>
<keyword evidence="1" id="KW-0285">Flavoprotein</keyword>
<dbReference type="AlphaFoldDB" id="A0A4R6AZ52"/>
<dbReference type="InterPro" id="IPR016164">
    <property type="entry name" value="FAD-linked_Oxase-like_C"/>
</dbReference>
<evidence type="ECO:0000313" key="5">
    <source>
        <dbReference type="Proteomes" id="UP000294562"/>
    </source>
</evidence>
<evidence type="ECO:0000313" key="4">
    <source>
        <dbReference type="EMBL" id="TDL89054.1"/>
    </source>
</evidence>
<reference evidence="4 5" key="1">
    <citation type="submission" date="2019-03" db="EMBL/GenBank/DDBJ databases">
        <title>Rhodobacteraceae bacterium SM1902, a new member of the family Rhodobacteraceae isolated from Yantai.</title>
        <authorList>
            <person name="Sun Y."/>
        </authorList>
    </citation>
    <scope>NUCLEOTIDE SEQUENCE [LARGE SCALE GENOMIC DNA]</scope>
    <source>
        <strain evidence="4 5">SM1902</strain>
    </source>
</reference>
<gene>
    <name evidence="4" type="ORF">E2L05_08095</name>
</gene>
<dbReference type="InterPro" id="IPR036318">
    <property type="entry name" value="FAD-bd_PCMH-like_sf"/>
</dbReference>
<dbReference type="RefSeq" id="WP_133342417.1">
    <property type="nucleotide sequence ID" value="NZ_SMZO01000014.1"/>
</dbReference>
<feature type="domain" description="FAD-binding PCMH-type" evidence="3">
    <location>
        <begin position="2"/>
        <end position="187"/>
    </location>
</feature>
<dbReference type="GO" id="GO:0071949">
    <property type="term" value="F:FAD binding"/>
    <property type="evidence" value="ECO:0007669"/>
    <property type="project" value="InterPro"/>
</dbReference>
<sequence>MSDVLERDVLAPQTEADLAQIVADAQGPLRIVGGGTRPVGRAVHGQPLSTANLSGITLYEPGALTLVAGAGTPLPDVQAALAAEGQRLPFEPMDHRALMGGVADDGTGVPTLGGMVAGNVSGPRRFISGACRDSLIGLRFVDGAGNVVSNGGRVMKNVTGYDLVKLMAGSWGTLGVFSQVSLKLLPEPETCAMLVCEGLDDETALRAMTCALGTPFEVNGAAHLQGADSSASVTRLRLEGFAGSVTYRAGCVQAALAPIADFEIVEDPDKTRSVWEEVRDVKAFAGKTGDVWQISTVPGDAPGLVARVPGARALYDWGGGRVWLLVTEGVDVRHRLGAFRGHATLVRGGKDTRTAIAPFQPEAPAVAMLSEALRRRFDPRGILNPGLMA</sequence>
<organism evidence="4 5">
    <name type="scientific">Meridianimarinicoccus aquatilis</name>
    <dbReference type="NCBI Taxonomy" id="2552766"/>
    <lineage>
        <taxon>Bacteria</taxon>
        <taxon>Pseudomonadati</taxon>
        <taxon>Pseudomonadota</taxon>
        <taxon>Alphaproteobacteria</taxon>
        <taxon>Rhodobacterales</taxon>
        <taxon>Paracoccaceae</taxon>
        <taxon>Meridianimarinicoccus</taxon>
    </lineage>
</organism>
<comment type="caution">
    <text evidence="4">The sequence shown here is derived from an EMBL/GenBank/DDBJ whole genome shotgun (WGS) entry which is preliminary data.</text>
</comment>
<dbReference type="Gene3D" id="3.30.465.10">
    <property type="match status" value="1"/>
</dbReference>